<evidence type="ECO:0000259" key="14">
    <source>
        <dbReference type="PROSITE" id="PS50026"/>
    </source>
</evidence>
<dbReference type="FunFam" id="2.10.25.10:FF:000010">
    <property type="entry name" value="Pro-epidermal growth factor"/>
    <property type="match status" value="1"/>
</dbReference>
<evidence type="ECO:0000256" key="7">
    <source>
        <dbReference type="ARBA" id="ARBA00023054"/>
    </source>
</evidence>
<proteinExistence type="predicted"/>
<evidence type="ECO:0000256" key="2">
    <source>
        <dbReference type="ARBA" id="ARBA00022525"/>
    </source>
</evidence>
<evidence type="ECO:0000256" key="12">
    <source>
        <dbReference type="SAM" id="Coils"/>
    </source>
</evidence>
<dbReference type="PROSITE" id="PS00022">
    <property type="entry name" value="EGF_1"/>
    <property type="match status" value="1"/>
</dbReference>
<keyword evidence="9" id="KW-0325">Glycoprotein</keyword>
<dbReference type="InterPro" id="IPR001881">
    <property type="entry name" value="EGF-like_Ca-bd_dom"/>
</dbReference>
<comment type="caution">
    <text evidence="11">Lacks conserved residue(s) required for the propagation of feature annotation.</text>
</comment>
<dbReference type="InParanoid" id="A0A5F8HK94"/>
<evidence type="ECO:0000256" key="10">
    <source>
        <dbReference type="ARBA" id="ARBA00068658"/>
    </source>
</evidence>
<feature type="domain" description="EGF-like" evidence="14">
    <location>
        <begin position="111"/>
        <end position="143"/>
    </location>
</feature>
<reference evidence="16" key="2">
    <citation type="submission" date="2025-08" db="UniProtKB">
        <authorList>
            <consortium name="Ensembl"/>
        </authorList>
    </citation>
    <scope>IDENTIFICATION</scope>
</reference>
<evidence type="ECO:0000256" key="13">
    <source>
        <dbReference type="SAM" id="SignalP"/>
    </source>
</evidence>
<evidence type="ECO:0000313" key="17">
    <source>
        <dbReference type="Proteomes" id="UP000002280"/>
    </source>
</evidence>
<feature type="domain" description="EGF-like" evidence="14">
    <location>
        <begin position="145"/>
        <end position="185"/>
    </location>
</feature>
<evidence type="ECO:0000259" key="15">
    <source>
        <dbReference type="PROSITE" id="PS51041"/>
    </source>
</evidence>
<evidence type="ECO:0000256" key="3">
    <source>
        <dbReference type="ARBA" id="ARBA00022536"/>
    </source>
</evidence>
<name>A0A5F8HK94_MONDO</name>
<dbReference type="SMART" id="SM00179">
    <property type="entry name" value="EGF_CA"/>
    <property type="match status" value="1"/>
</dbReference>
<keyword evidence="8 11" id="KW-1015">Disulfide bond</keyword>
<dbReference type="STRING" id="13616.ENSMODP00000059493"/>
<keyword evidence="17" id="KW-1185">Reference proteome</keyword>
<evidence type="ECO:0000256" key="8">
    <source>
        <dbReference type="ARBA" id="ARBA00023157"/>
    </source>
</evidence>
<feature type="coiled-coil region" evidence="12">
    <location>
        <begin position="202"/>
        <end position="229"/>
    </location>
</feature>
<accession>A0A5F8HK94</accession>
<dbReference type="Bgee" id="ENSMODG00000014898">
    <property type="expression patterns" value="Expressed in adult mammalian kidney and 18 other cell types or tissues"/>
</dbReference>
<dbReference type="FunFam" id="2.10.25.10:FF:000394">
    <property type="entry name" value="Epidermal growth factor-like protein 8"/>
    <property type="match status" value="1"/>
</dbReference>
<evidence type="ECO:0000256" key="11">
    <source>
        <dbReference type="PROSITE-ProRule" id="PRU00076"/>
    </source>
</evidence>
<dbReference type="GO" id="GO:0001570">
    <property type="term" value="P:vasculogenesis"/>
    <property type="evidence" value="ECO:0000318"/>
    <property type="project" value="GO_Central"/>
</dbReference>
<keyword evidence="5" id="KW-0677">Repeat</keyword>
<keyword evidence="3 11" id="KW-0245">EGF-like domain</keyword>
<dbReference type="InterPro" id="IPR000742">
    <property type="entry name" value="EGF"/>
</dbReference>
<gene>
    <name evidence="16" type="primary">EGFL8</name>
</gene>
<dbReference type="Pfam" id="PF07546">
    <property type="entry name" value="EMI"/>
    <property type="match status" value="1"/>
</dbReference>
<organism evidence="16 17">
    <name type="scientific">Monodelphis domestica</name>
    <name type="common">Gray short-tailed opossum</name>
    <dbReference type="NCBI Taxonomy" id="13616"/>
    <lineage>
        <taxon>Eukaryota</taxon>
        <taxon>Metazoa</taxon>
        <taxon>Chordata</taxon>
        <taxon>Craniata</taxon>
        <taxon>Vertebrata</taxon>
        <taxon>Euteleostomi</taxon>
        <taxon>Mammalia</taxon>
        <taxon>Metatheria</taxon>
        <taxon>Didelphimorphia</taxon>
        <taxon>Didelphidae</taxon>
        <taxon>Monodelphis</taxon>
    </lineage>
</organism>
<evidence type="ECO:0000256" key="1">
    <source>
        <dbReference type="ARBA" id="ARBA00004613"/>
    </source>
</evidence>
<dbReference type="InterPro" id="IPR018097">
    <property type="entry name" value="EGF_Ca-bd_CS"/>
</dbReference>
<dbReference type="PROSITE" id="PS51041">
    <property type="entry name" value="EMI"/>
    <property type="match status" value="1"/>
</dbReference>
<dbReference type="GO" id="GO:0005576">
    <property type="term" value="C:extracellular region"/>
    <property type="evidence" value="ECO:0000318"/>
    <property type="project" value="GO_Central"/>
</dbReference>
<keyword evidence="7 12" id="KW-0175">Coiled coil</keyword>
<evidence type="ECO:0000256" key="5">
    <source>
        <dbReference type="ARBA" id="ARBA00022737"/>
    </source>
</evidence>
<keyword evidence="6" id="KW-0106">Calcium</keyword>
<evidence type="ECO:0000256" key="9">
    <source>
        <dbReference type="ARBA" id="ARBA00023180"/>
    </source>
</evidence>
<dbReference type="GO" id="GO:0009986">
    <property type="term" value="C:cell surface"/>
    <property type="evidence" value="ECO:0000318"/>
    <property type="project" value="GO_Central"/>
</dbReference>
<feature type="signal peptide" evidence="13">
    <location>
        <begin position="1"/>
        <end position="24"/>
    </location>
</feature>
<dbReference type="AlphaFoldDB" id="A0A5F8HK94"/>
<reference evidence="16" key="3">
    <citation type="submission" date="2025-09" db="UniProtKB">
        <authorList>
            <consortium name="Ensembl"/>
        </authorList>
    </citation>
    <scope>IDENTIFICATION</scope>
</reference>
<evidence type="ECO:0000256" key="4">
    <source>
        <dbReference type="ARBA" id="ARBA00022729"/>
    </source>
</evidence>
<dbReference type="InterPro" id="IPR050969">
    <property type="entry name" value="Dev_Signal_Modulators"/>
</dbReference>
<dbReference type="InterPro" id="IPR049883">
    <property type="entry name" value="NOTCH1_EGF-like"/>
</dbReference>
<dbReference type="PANTHER" id="PTHR14949:SF27">
    <property type="entry name" value="EPIDERMAL GROWTH FACTOR-LIKE PROTEIN 8"/>
    <property type="match status" value="1"/>
</dbReference>
<dbReference type="InterPro" id="IPR011489">
    <property type="entry name" value="EMI_domain"/>
</dbReference>
<dbReference type="PROSITE" id="PS00010">
    <property type="entry name" value="ASX_HYDROXYL"/>
    <property type="match status" value="1"/>
</dbReference>
<dbReference type="PROSITE" id="PS50026">
    <property type="entry name" value="EGF_3"/>
    <property type="match status" value="2"/>
</dbReference>
<feature type="chain" id="PRO_5023944970" description="Epidermal growth factor-like protein 8" evidence="13">
    <location>
        <begin position="25"/>
        <end position="416"/>
    </location>
</feature>
<dbReference type="Pfam" id="PF07645">
    <property type="entry name" value="EGF_CA"/>
    <property type="match status" value="1"/>
</dbReference>
<dbReference type="PROSITE" id="PS01187">
    <property type="entry name" value="EGF_CA"/>
    <property type="match status" value="1"/>
</dbReference>
<feature type="domain" description="EMI" evidence="15">
    <location>
        <begin position="34"/>
        <end position="112"/>
    </location>
</feature>
<keyword evidence="4 13" id="KW-0732">Signal</keyword>
<dbReference type="GO" id="GO:0005509">
    <property type="term" value="F:calcium ion binding"/>
    <property type="evidence" value="ECO:0007669"/>
    <property type="project" value="InterPro"/>
</dbReference>
<feature type="disulfide bond" evidence="11">
    <location>
        <begin position="115"/>
        <end position="125"/>
    </location>
</feature>
<evidence type="ECO:0000256" key="6">
    <source>
        <dbReference type="ARBA" id="ARBA00022837"/>
    </source>
</evidence>
<dbReference type="FunCoup" id="A0A5F8HK94">
    <property type="interactions" value="13"/>
</dbReference>
<dbReference type="PANTHER" id="PTHR14949">
    <property type="entry name" value="EGF-LIKE-DOMAIN, MULTIPLE 7, 8"/>
    <property type="match status" value="1"/>
</dbReference>
<keyword evidence="2" id="KW-0964">Secreted</keyword>
<dbReference type="Ensembl" id="ENSMODT00000053767.1">
    <property type="protein sequence ID" value="ENSMODP00000059493.1"/>
    <property type="gene ID" value="ENSMODG00000014898.3"/>
</dbReference>
<dbReference type="Gene3D" id="2.10.25.10">
    <property type="entry name" value="Laminin"/>
    <property type="match status" value="2"/>
</dbReference>
<dbReference type="SUPFAM" id="SSF57196">
    <property type="entry name" value="EGF/Laminin"/>
    <property type="match status" value="2"/>
</dbReference>
<dbReference type="GeneTree" id="ENSGT00940000162975"/>
<protein>
    <recommendedName>
        <fullName evidence="10">Epidermal growth factor-like protein 8</fullName>
    </recommendedName>
</protein>
<dbReference type="InterPro" id="IPR000152">
    <property type="entry name" value="EGF-type_Asp/Asn_hydroxyl_site"/>
</dbReference>
<sequence length="416" mass="45961">MGSRDRVLLCSLLVGFSVLMLLGGQRLNGDLPFSKGVCSRQTLVVPLRYNESYSQPIYKPYLTLCAGRRVCSTYRTTYRVAWREVRREVQQIHAICCQGWRKKHPGALTCEEAICAKPCQNGGICMQPDQCDCTPGWGGKHCHVDVDECRTGITLCSHSCSNTLGSFICSCPKGLALGSDGRTCEEIHPEPLPSPSILSLTVREAEKEEHSLRQEIGELRGRLEVLEQVRRRRILRKGWGFFGQAKGRGFLVDQVLASTPIVLFPPLIPSPQWAGHASAWVRAMLPVSPEAIRPEQVAELWGRGDRIDSLSDQVLLLEEKLGACESAAPLFFSGPCQFSLCPLHTLLYPCSAHSLYPRVCSLWNLQPTAPCHSLAFSHHSFLLITTSSPSGRGPILVGRKSVPALLSLPTARDRNH</sequence>
<dbReference type="CDD" id="cd00054">
    <property type="entry name" value="EGF_CA"/>
    <property type="match status" value="1"/>
</dbReference>
<dbReference type="PROSITE" id="PS01186">
    <property type="entry name" value="EGF_2"/>
    <property type="match status" value="1"/>
</dbReference>
<dbReference type="GO" id="GO:0005102">
    <property type="term" value="F:signaling receptor binding"/>
    <property type="evidence" value="ECO:0000318"/>
    <property type="project" value="GO_Central"/>
</dbReference>
<evidence type="ECO:0000313" key="16">
    <source>
        <dbReference type="Ensembl" id="ENSMODP00000059493.1"/>
    </source>
</evidence>
<reference evidence="16 17" key="1">
    <citation type="journal article" date="2007" name="Nature">
        <title>Genome of the marsupial Monodelphis domestica reveals innovation in non-coding sequences.</title>
        <authorList>
            <person name="Mikkelsen T.S."/>
            <person name="Wakefield M.J."/>
            <person name="Aken B."/>
            <person name="Amemiya C.T."/>
            <person name="Chang J.L."/>
            <person name="Duke S."/>
            <person name="Garber M."/>
            <person name="Gentles A.J."/>
            <person name="Goodstadt L."/>
            <person name="Heger A."/>
            <person name="Jurka J."/>
            <person name="Kamal M."/>
            <person name="Mauceli E."/>
            <person name="Searle S.M."/>
            <person name="Sharpe T."/>
            <person name="Baker M.L."/>
            <person name="Batzer M.A."/>
            <person name="Benos P.V."/>
            <person name="Belov K."/>
            <person name="Clamp M."/>
            <person name="Cook A."/>
            <person name="Cuff J."/>
            <person name="Das R."/>
            <person name="Davidow L."/>
            <person name="Deakin J.E."/>
            <person name="Fazzari M.J."/>
            <person name="Glass J.L."/>
            <person name="Grabherr M."/>
            <person name="Greally J.M."/>
            <person name="Gu W."/>
            <person name="Hore T.A."/>
            <person name="Huttley G.A."/>
            <person name="Kleber M."/>
            <person name="Jirtle R.L."/>
            <person name="Koina E."/>
            <person name="Lee J.T."/>
            <person name="Mahony S."/>
            <person name="Marra M.A."/>
            <person name="Miller R.D."/>
            <person name="Nicholls R.D."/>
            <person name="Oda M."/>
            <person name="Papenfuss A.T."/>
            <person name="Parra Z.E."/>
            <person name="Pollock D.D."/>
            <person name="Ray D.A."/>
            <person name="Schein J.E."/>
            <person name="Speed T.P."/>
            <person name="Thompson K."/>
            <person name="VandeBerg J.L."/>
            <person name="Wade C.M."/>
            <person name="Walker J.A."/>
            <person name="Waters P.D."/>
            <person name="Webber C."/>
            <person name="Weidman J.R."/>
            <person name="Xie X."/>
            <person name="Zody M.C."/>
            <person name="Baldwin J."/>
            <person name="Abdouelleil A."/>
            <person name="Abdulkadir J."/>
            <person name="Abebe A."/>
            <person name="Abera B."/>
            <person name="Abreu J."/>
            <person name="Acer S.C."/>
            <person name="Aftuck L."/>
            <person name="Alexander A."/>
            <person name="An P."/>
            <person name="Anderson E."/>
            <person name="Anderson S."/>
            <person name="Arachi H."/>
            <person name="Azer M."/>
            <person name="Bachantsang P."/>
            <person name="Barry A."/>
            <person name="Bayul T."/>
            <person name="Berlin A."/>
            <person name="Bessette D."/>
            <person name="Bloom T."/>
            <person name="Bloom T."/>
            <person name="Boguslavskiy L."/>
            <person name="Bonnet C."/>
            <person name="Boukhgalter B."/>
            <person name="Bourzgui I."/>
            <person name="Brown A."/>
            <person name="Cahill P."/>
            <person name="Channer S."/>
            <person name="Cheshatsang Y."/>
            <person name="Chuda L."/>
            <person name="Citroen M."/>
            <person name="Collymore A."/>
            <person name="Cooke P."/>
            <person name="Costello M."/>
            <person name="D'Aco K."/>
            <person name="Daza R."/>
            <person name="De Haan G."/>
            <person name="DeGray S."/>
            <person name="DeMaso C."/>
            <person name="Dhargay N."/>
            <person name="Dooley K."/>
            <person name="Dooley E."/>
            <person name="Doricent M."/>
            <person name="Dorje P."/>
            <person name="Dorjee K."/>
            <person name="Dupes A."/>
            <person name="Elong R."/>
            <person name="Falk J."/>
            <person name="Farina A."/>
            <person name="Faro S."/>
            <person name="Ferguson D."/>
            <person name="Fisher S."/>
            <person name="Foley C.D."/>
            <person name="Franke A."/>
            <person name="Friedrich D."/>
            <person name="Gadbois L."/>
            <person name="Gearin G."/>
            <person name="Gearin C.R."/>
            <person name="Giannoukos G."/>
            <person name="Goode T."/>
            <person name="Graham J."/>
            <person name="Grandbois E."/>
            <person name="Grewal S."/>
            <person name="Gyaltsen K."/>
            <person name="Hafez N."/>
            <person name="Hagos B."/>
            <person name="Hall J."/>
            <person name="Henson C."/>
            <person name="Hollinger A."/>
            <person name="Honan T."/>
            <person name="Huard M.D."/>
            <person name="Hughes L."/>
            <person name="Hurhula B."/>
            <person name="Husby M.E."/>
            <person name="Kamat A."/>
            <person name="Kanga B."/>
            <person name="Kashin S."/>
            <person name="Khazanovich D."/>
            <person name="Kisner P."/>
            <person name="Lance K."/>
            <person name="Lara M."/>
            <person name="Lee W."/>
            <person name="Lennon N."/>
            <person name="Letendre F."/>
            <person name="LeVine R."/>
            <person name="Lipovsky A."/>
            <person name="Liu X."/>
            <person name="Liu J."/>
            <person name="Liu S."/>
            <person name="Lokyitsang T."/>
            <person name="Lokyitsang Y."/>
            <person name="Lubonja R."/>
            <person name="Lui A."/>
            <person name="MacDonald P."/>
            <person name="Magnisalis V."/>
            <person name="Maru K."/>
            <person name="Matthews C."/>
            <person name="McCusker W."/>
            <person name="McDonough S."/>
            <person name="Mehta T."/>
            <person name="Meldrim J."/>
            <person name="Meneus L."/>
            <person name="Mihai O."/>
            <person name="Mihalev A."/>
            <person name="Mihova T."/>
            <person name="Mittelman R."/>
            <person name="Mlenga V."/>
            <person name="Montmayeur A."/>
            <person name="Mulrain L."/>
            <person name="Navidi A."/>
            <person name="Naylor J."/>
            <person name="Negash T."/>
            <person name="Nguyen T."/>
            <person name="Nguyen N."/>
            <person name="Nicol R."/>
            <person name="Norbu C."/>
            <person name="Norbu N."/>
            <person name="Novod N."/>
            <person name="O'Neill B."/>
            <person name="Osman S."/>
            <person name="Markiewicz E."/>
            <person name="Oyono O.L."/>
            <person name="Patti C."/>
            <person name="Phunkhang P."/>
            <person name="Pierre F."/>
            <person name="Priest M."/>
            <person name="Raghuraman S."/>
            <person name="Rege F."/>
            <person name="Reyes R."/>
            <person name="Rise C."/>
            <person name="Rogov P."/>
            <person name="Ross K."/>
            <person name="Ryan E."/>
            <person name="Settipalli S."/>
            <person name="Shea T."/>
            <person name="Sherpa N."/>
            <person name="Shi L."/>
            <person name="Shih D."/>
            <person name="Sparrow T."/>
            <person name="Spaulding J."/>
            <person name="Stalker J."/>
            <person name="Stange-Thomann N."/>
            <person name="Stavropoulos S."/>
            <person name="Stone C."/>
            <person name="Strader C."/>
            <person name="Tesfaye S."/>
            <person name="Thomson T."/>
            <person name="Thoulutsang Y."/>
            <person name="Thoulutsang D."/>
            <person name="Topham K."/>
            <person name="Topping I."/>
            <person name="Tsamla T."/>
            <person name="Vassiliev H."/>
            <person name="Vo A."/>
            <person name="Wangchuk T."/>
            <person name="Wangdi T."/>
            <person name="Weiand M."/>
            <person name="Wilkinson J."/>
            <person name="Wilson A."/>
            <person name="Yadav S."/>
            <person name="Young G."/>
            <person name="Yu Q."/>
            <person name="Zembek L."/>
            <person name="Zhong D."/>
            <person name="Zimmer A."/>
            <person name="Zwirko Z."/>
            <person name="Jaffe D.B."/>
            <person name="Alvarez P."/>
            <person name="Brockman W."/>
            <person name="Butler J."/>
            <person name="Chin C."/>
            <person name="Gnerre S."/>
            <person name="MacCallum I."/>
            <person name="Graves J.A."/>
            <person name="Ponting C.P."/>
            <person name="Breen M."/>
            <person name="Samollow P.B."/>
            <person name="Lander E.S."/>
            <person name="Lindblad-Toh K."/>
        </authorList>
    </citation>
    <scope>NUCLEOTIDE SEQUENCE [LARGE SCALE GENOMIC DNA]</scope>
</reference>
<dbReference type="SMART" id="SM00181">
    <property type="entry name" value="EGF"/>
    <property type="match status" value="2"/>
</dbReference>
<dbReference type="Proteomes" id="UP000002280">
    <property type="component" value="Chromosome 2"/>
</dbReference>
<comment type="subcellular location">
    <subcellularLocation>
        <location evidence="1">Secreted</location>
    </subcellularLocation>
</comment>
<feature type="disulfide bond" evidence="11">
    <location>
        <begin position="133"/>
        <end position="142"/>
    </location>
</feature>